<feature type="compositionally biased region" description="Basic and acidic residues" evidence="9">
    <location>
        <begin position="80"/>
        <end position="94"/>
    </location>
</feature>
<gene>
    <name evidence="10" type="ORF">P5673_006024</name>
</gene>
<name>A0AAD9VC60_ACRCE</name>
<dbReference type="InterPro" id="IPR027417">
    <property type="entry name" value="P-loop_NTPase"/>
</dbReference>
<dbReference type="GO" id="GO:0008023">
    <property type="term" value="C:transcription elongation factor complex"/>
    <property type="evidence" value="ECO:0007669"/>
    <property type="project" value="TreeGrafter"/>
</dbReference>
<evidence type="ECO:0000256" key="2">
    <source>
        <dbReference type="ARBA" id="ARBA00004496"/>
    </source>
</evidence>
<evidence type="ECO:0000313" key="10">
    <source>
        <dbReference type="EMBL" id="KAK2569133.1"/>
    </source>
</evidence>
<organism evidence="10 11">
    <name type="scientific">Acropora cervicornis</name>
    <name type="common">Staghorn coral</name>
    <dbReference type="NCBI Taxonomy" id="6130"/>
    <lineage>
        <taxon>Eukaryota</taxon>
        <taxon>Metazoa</taxon>
        <taxon>Cnidaria</taxon>
        <taxon>Anthozoa</taxon>
        <taxon>Hexacorallia</taxon>
        <taxon>Scleractinia</taxon>
        <taxon>Astrocoeniina</taxon>
        <taxon>Acroporidae</taxon>
        <taxon>Acropora</taxon>
    </lineage>
</organism>
<dbReference type="EMBL" id="JARQWQ010000010">
    <property type="protein sequence ID" value="KAK2569133.1"/>
    <property type="molecule type" value="Genomic_DNA"/>
</dbReference>
<dbReference type="GO" id="GO:0005737">
    <property type="term" value="C:cytoplasm"/>
    <property type="evidence" value="ECO:0007669"/>
    <property type="project" value="UniProtKB-SubCell"/>
</dbReference>
<evidence type="ECO:0000256" key="5">
    <source>
        <dbReference type="ARBA" id="ARBA00020265"/>
    </source>
</evidence>
<protein>
    <recommendedName>
        <fullName evidence="5">Elongator complex protein 4</fullName>
    </recommendedName>
</protein>
<keyword evidence="6" id="KW-0963">Cytoplasm</keyword>
<dbReference type="InterPro" id="IPR008728">
    <property type="entry name" value="Elongator_complex_protein_4"/>
</dbReference>
<feature type="compositionally biased region" description="Polar residues" evidence="9">
    <location>
        <begin position="95"/>
        <end position="113"/>
    </location>
</feature>
<dbReference type="GO" id="GO:0033588">
    <property type="term" value="C:elongator holoenzyme complex"/>
    <property type="evidence" value="ECO:0007669"/>
    <property type="project" value="InterPro"/>
</dbReference>
<dbReference type="Pfam" id="PF05625">
    <property type="entry name" value="PAXNEB"/>
    <property type="match status" value="1"/>
</dbReference>
<feature type="region of interest" description="Disordered" evidence="9">
    <location>
        <begin position="1"/>
        <end position="21"/>
    </location>
</feature>
<feature type="region of interest" description="Disordered" evidence="9">
    <location>
        <begin position="80"/>
        <end position="113"/>
    </location>
</feature>
<comment type="pathway">
    <text evidence="3">tRNA modification; 5-methoxycarbonylmethyl-2-thiouridine-tRNA biosynthesis.</text>
</comment>
<keyword evidence="8" id="KW-0539">Nucleus</keyword>
<dbReference type="GO" id="GO:0002098">
    <property type="term" value="P:tRNA wobble uridine modification"/>
    <property type="evidence" value="ECO:0007669"/>
    <property type="project" value="InterPro"/>
</dbReference>
<reference evidence="10" key="1">
    <citation type="journal article" date="2023" name="G3 (Bethesda)">
        <title>Whole genome assembly and annotation of the endangered Caribbean coral Acropora cervicornis.</title>
        <authorList>
            <person name="Selwyn J.D."/>
            <person name="Vollmer S.V."/>
        </authorList>
    </citation>
    <scope>NUCLEOTIDE SEQUENCE</scope>
    <source>
        <strain evidence="10">K2</strain>
    </source>
</reference>
<accession>A0AAD9VC60</accession>
<feature type="compositionally biased region" description="Basic residues" evidence="9">
    <location>
        <begin position="1"/>
        <end position="11"/>
    </location>
</feature>
<dbReference type="PANTHER" id="PTHR12896">
    <property type="entry name" value="PAX6 NEIGHBOR PROTEIN PAXNEB"/>
    <property type="match status" value="1"/>
</dbReference>
<evidence type="ECO:0000256" key="9">
    <source>
        <dbReference type="SAM" id="MobiDB-lite"/>
    </source>
</evidence>
<keyword evidence="7" id="KW-0819">tRNA processing</keyword>
<evidence type="ECO:0000256" key="1">
    <source>
        <dbReference type="ARBA" id="ARBA00004123"/>
    </source>
</evidence>
<dbReference type="PANTHER" id="PTHR12896:SF1">
    <property type="entry name" value="ELONGATOR COMPLEX PROTEIN 4"/>
    <property type="match status" value="1"/>
</dbReference>
<dbReference type="AlphaFoldDB" id="A0AAD9VC60"/>
<evidence type="ECO:0000256" key="4">
    <source>
        <dbReference type="ARBA" id="ARBA00007573"/>
    </source>
</evidence>
<evidence type="ECO:0000313" key="11">
    <source>
        <dbReference type="Proteomes" id="UP001249851"/>
    </source>
</evidence>
<evidence type="ECO:0000256" key="7">
    <source>
        <dbReference type="ARBA" id="ARBA00022694"/>
    </source>
</evidence>
<comment type="subcellular location">
    <subcellularLocation>
        <location evidence="2">Cytoplasm</location>
    </subcellularLocation>
    <subcellularLocation>
        <location evidence="1">Nucleus</location>
    </subcellularLocation>
</comment>
<evidence type="ECO:0000256" key="6">
    <source>
        <dbReference type="ARBA" id="ARBA00022490"/>
    </source>
</evidence>
<dbReference type="CDD" id="cd19494">
    <property type="entry name" value="Elp4"/>
    <property type="match status" value="1"/>
</dbReference>
<proteinExistence type="inferred from homology"/>
<evidence type="ECO:0000256" key="8">
    <source>
        <dbReference type="ARBA" id="ARBA00023242"/>
    </source>
</evidence>
<feature type="compositionally biased region" description="Polar residues" evidence="9">
    <location>
        <begin position="363"/>
        <end position="373"/>
    </location>
</feature>
<sequence>MATSFKKRGTRGRVICPPGTRPSLHNSQLLISSGVPSMDHMIEEDAFGSYARQLSKYFLAEGIVSSHAIFLASAEPEPDSILKDLPQETDDGKKATSTQTQEPEQKVPSTNSSMRIAWRYQSQPKFECTPSYAKFGHYFDLTKVMDEDRVQSVPVQTFNVTSEMTEHQDRQLGRKHIAVYETLLSRIKSTIRDGGFCTSDKELGNRTILRIVLHGLGSPLWGDEHYRPDTINPSLTQFLFQLRAVMRSALAVCLITIPTHLFQEPGLIRRVQRLCDTVIELESFVGSEMETNPVYKDYHGLFHILRLPRLNSLLCHAPESFDLAFKLRRKKMTIEKLHLPPDLSETVNRTQEDRVRAQPGGLSCQSSNTRLDF</sequence>
<reference evidence="10" key="2">
    <citation type="journal article" date="2023" name="Science">
        <title>Genomic signatures of disease resistance in endangered staghorn corals.</title>
        <authorList>
            <person name="Vollmer S.V."/>
            <person name="Selwyn J.D."/>
            <person name="Despard B.A."/>
            <person name="Roesel C.L."/>
        </authorList>
    </citation>
    <scope>NUCLEOTIDE SEQUENCE</scope>
    <source>
        <strain evidence="10">K2</strain>
    </source>
</reference>
<comment type="similarity">
    <text evidence="4">Belongs to the ELP4 family.</text>
</comment>
<dbReference type="Gene3D" id="3.40.50.300">
    <property type="entry name" value="P-loop containing nucleotide triphosphate hydrolases"/>
    <property type="match status" value="1"/>
</dbReference>
<keyword evidence="11" id="KW-1185">Reference proteome</keyword>
<feature type="region of interest" description="Disordered" evidence="9">
    <location>
        <begin position="354"/>
        <end position="373"/>
    </location>
</feature>
<evidence type="ECO:0000256" key="3">
    <source>
        <dbReference type="ARBA" id="ARBA00005043"/>
    </source>
</evidence>
<comment type="caution">
    <text evidence="10">The sequence shown here is derived from an EMBL/GenBank/DDBJ whole genome shotgun (WGS) entry which is preliminary data.</text>
</comment>
<dbReference type="Proteomes" id="UP001249851">
    <property type="component" value="Unassembled WGS sequence"/>
</dbReference>